<dbReference type="Proteomes" id="UP001231587">
    <property type="component" value="Unassembled WGS sequence"/>
</dbReference>
<reference evidence="1" key="1">
    <citation type="submission" date="2021-03" db="EMBL/GenBank/DDBJ databases">
        <title>Genomic Encyclopedia of Type Strains, Phase IV (KMG-IV): sequencing the most valuable type-strain genomes for metagenomic binning, comparative biology and taxonomic classification.</title>
        <authorList>
            <person name="Goeker M."/>
        </authorList>
    </citation>
    <scope>NUCLEOTIDE SEQUENCE</scope>
    <source>
        <strain evidence="1">DSM 15523</strain>
        <strain evidence="2 4">DSM 16476</strain>
    </source>
</reference>
<evidence type="ECO:0000313" key="3">
    <source>
        <dbReference type="Proteomes" id="UP001138672"/>
    </source>
</evidence>
<gene>
    <name evidence="1" type="ORF">J2Z56_002438</name>
    <name evidence="2" type="ORF">J2Z57_002531</name>
</gene>
<dbReference type="EMBL" id="JAGGJQ010000007">
    <property type="protein sequence ID" value="MBP1840508.1"/>
    <property type="molecule type" value="Genomic_DNA"/>
</dbReference>
<dbReference type="Proteomes" id="UP001138672">
    <property type="component" value="Unassembled WGS sequence"/>
</dbReference>
<sequence>MTNRLKVDFTQDMPSEQEIVNMWQELTITELQEWSAGAEAFKAACTTTHTNGGIQLHKFQISDHECLQWFASRNRLSDIYFIAHFFNRLELQQYRTDLDYHTDTPNCKQTKWFSDIFDLPGQLARTLHYGGAYNSIKTKKAWALALDFVQDEFDNRFNEVNSFTYAPEHAYWFFDTPWDQALLLFDKNTNQVITIDITDTN</sequence>
<protein>
    <submittedName>
        <fullName evidence="1">Uncharacterized protein</fullName>
    </submittedName>
</protein>
<accession>A0A9X0YM75</accession>
<name>A0A9X0YM75_9FLAO</name>
<keyword evidence="4" id="KW-1185">Reference proteome</keyword>
<dbReference type="RefSeq" id="WP_157486302.1">
    <property type="nucleotide sequence ID" value="NZ_JAGGJQ010000007.1"/>
</dbReference>
<dbReference type="AlphaFoldDB" id="A0A9X0YM75"/>
<dbReference type="EMBL" id="JAUSUU010000007">
    <property type="protein sequence ID" value="MDQ0336079.1"/>
    <property type="molecule type" value="Genomic_DNA"/>
</dbReference>
<evidence type="ECO:0000313" key="2">
    <source>
        <dbReference type="EMBL" id="MDQ0336079.1"/>
    </source>
</evidence>
<evidence type="ECO:0000313" key="1">
    <source>
        <dbReference type="EMBL" id="MBP1840508.1"/>
    </source>
</evidence>
<organism evidence="1 3">
    <name type="scientific">Formosa algae</name>
    <dbReference type="NCBI Taxonomy" id="225843"/>
    <lineage>
        <taxon>Bacteria</taxon>
        <taxon>Pseudomonadati</taxon>
        <taxon>Bacteroidota</taxon>
        <taxon>Flavobacteriia</taxon>
        <taxon>Flavobacteriales</taxon>
        <taxon>Flavobacteriaceae</taxon>
        <taxon>Formosa</taxon>
    </lineage>
</organism>
<evidence type="ECO:0000313" key="4">
    <source>
        <dbReference type="Proteomes" id="UP001231587"/>
    </source>
</evidence>
<proteinExistence type="predicted"/>
<dbReference type="OrthoDB" id="1494204at2"/>
<comment type="caution">
    <text evidence="1">The sequence shown here is derived from an EMBL/GenBank/DDBJ whole genome shotgun (WGS) entry which is preliminary data.</text>
</comment>